<evidence type="ECO:0000313" key="8">
    <source>
        <dbReference type="Proteomes" id="UP001187192"/>
    </source>
</evidence>
<evidence type="ECO:0000256" key="2">
    <source>
        <dbReference type="ARBA" id="ARBA00022448"/>
    </source>
</evidence>
<sequence length="201" mass="21862">MITGQPSVLYYAGPILQSAGFSAASDATRLSVVIGLFKLLMTWIAILKVDDLGRRPLLIGGVGGIVVSLLLLSAYYKFLGGYPLIAVASLLLYVGCYQLALTKFEIRTSDAKSNNIVDIIRAHQLAYGVGNFPTSHEGKRNQSSSSHQFWFKCHCNICILAVKGVAGSGEPIPPLRSHCALITSVCHFICPRNERFEFGRN</sequence>
<gene>
    <name evidence="7" type="ORF">TIFTF001_000395</name>
</gene>
<keyword evidence="4 6" id="KW-1133">Transmembrane helix</keyword>
<evidence type="ECO:0000256" key="1">
    <source>
        <dbReference type="ARBA" id="ARBA00004370"/>
    </source>
</evidence>
<dbReference type="GO" id="GO:0022857">
    <property type="term" value="F:transmembrane transporter activity"/>
    <property type="evidence" value="ECO:0007669"/>
    <property type="project" value="InterPro"/>
</dbReference>
<feature type="transmembrane region" description="Helical" evidence="6">
    <location>
        <begin position="30"/>
        <end position="49"/>
    </location>
</feature>
<dbReference type="InterPro" id="IPR050820">
    <property type="entry name" value="MFS_Sugar_Transporter"/>
</dbReference>
<protein>
    <submittedName>
        <fullName evidence="7">Uncharacterized protein</fullName>
    </submittedName>
</protein>
<comment type="caution">
    <text evidence="7">The sequence shown here is derived from an EMBL/GenBank/DDBJ whole genome shotgun (WGS) entry which is preliminary data.</text>
</comment>
<keyword evidence="2" id="KW-0813">Transport</keyword>
<evidence type="ECO:0000313" key="7">
    <source>
        <dbReference type="EMBL" id="GMN24065.1"/>
    </source>
</evidence>
<dbReference type="Pfam" id="PF00083">
    <property type="entry name" value="Sugar_tr"/>
    <property type="match status" value="1"/>
</dbReference>
<dbReference type="AlphaFoldDB" id="A0AA87Z2P3"/>
<dbReference type="InterPro" id="IPR036259">
    <property type="entry name" value="MFS_trans_sf"/>
</dbReference>
<dbReference type="Gene3D" id="1.20.1250.20">
    <property type="entry name" value="MFS general substrate transporter like domains"/>
    <property type="match status" value="1"/>
</dbReference>
<accession>A0AA87Z2P3</accession>
<keyword evidence="5 6" id="KW-0472">Membrane</keyword>
<dbReference type="GO" id="GO:1904659">
    <property type="term" value="P:D-glucose transmembrane transport"/>
    <property type="evidence" value="ECO:0007669"/>
    <property type="project" value="TreeGrafter"/>
</dbReference>
<dbReference type="PANTHER" id="PTHR48023">
    <property type="entry name" value="D-XYLOSE-PROTON SYMPORTER-LIKE 2"/>
    <property type="match status" value="1"/>
</dbReference>
<feature type="transmembrane region" description="Helical" evidence="6">
    <location>
        <begin position="56"/>
        <end position="76"/>
    </location>
</feature>
<name>A0AA87Z2P3_FICCA</name>
<comment type="subcellular location">
    <subcellularLocation>
        <location evidence="1">Membrane</location>
    </subcellularLocation>
</comment>
<reference evidence="7" key="1">
    <citation type="submission" date="2023-07" db="EMBL/GenBank/DDBJ databases">
        <title>draft genome sequence of fig (Ficus carica).</title>
        <authorList>
            <person name="Takahashi T."/>
            <person name="Nishimura K."/>
        </authorList>
    </citation>
    <scope>NUCLEOTIDE SEQUENCE</scope>
</reference>
<dbReference type="InterPro" id="IPR005828">
    <property type="entry name" value="MFS_sugar_transport-like"/>
</dbReference>
<dbReference type="PANTHER" id="PTHR48023:SF6">
    <property type="entry name" value="D-XYLOSE-PROTON SYMPORTER-LIKE 3, CHLOROPLASTIC"/>
    <property type="match status" value="1"/>
</dbReference>
<dbReference type="EMBL" id="BTGU01000001">
    <property type="protein sequence ID" value="GMN24065.1"/>
    <property type="molecule type" value="Genomic_DNA"/>
</dbReference>
<keyword evidence="8" id="KW-1185">Reference proteome</keyword>
<organism evidence="7 8">
    <name type="scientific">Ficus carica</name>
    <name type="common">Common fig</name>
    <dbReference type="NCBI Taxonomy" id="3494"/>
    <lineage>
        <taxon>Eukaryota</taxon>
        <taxon>Viridiplantae</taxon>
        <taxon>Streptophyta</taxon>
        <taxon>Embryophyta</taxon>
        <taxon>Tracheophyta</taxon>
        <taxon>Spermatophyta</taxon>
        <taxon>Magnoliopsida</taxon>
        <taxon>eudicotyledons</taxon>
        <taxon>Gunneridae</taxon>
        <taxon>Pentapetalae</taxon>
        <taxon>rosids</taxon>
        <taxon>fabids</taxon>
        <taxon>Rosales</taxon>
        <taxon>Moraceae</taxon>
        <taxon>Ficeae</taxon>
        <taxon>Ficus</taxon>
    </lineage>
</organism>
<dbReference type="SUPFAM" id="SSF103473">
    <property type="entry name" value="MFS general substrate transporter"/>
    <property type="match status" value="1"/>
</dbReference>
<dbReference type="GO" id="GO:0016020">
    <property type="term" value="C:membrane"/>
    <property type="evidence" value="ECO:0007669"/>
    <property type="project" value="UniProtKB-SubCell"/>
</dbReference>
<evidence type="ECO:0000256" key="3">
    <source>
        <dbReference type="ARBA" id="ARBA00022692"/>
    </source>
</evidence>
<feature type="transmembrane region" description="Helical" evidence="6">
    <location>
        <begin position="82"/>
        <end position="100"/>
    </location>
</feature>
<evidence type="ECO:0000256" key="4">
    <source>
        <dbReference type="ARBA" id="ARBA00022989"/>
    </source>
</evidence>
<evidence type="ECO:0000256" key="5">
    <source>
        <dbReference type="ARBA" id="ARBA00023136"/>
    </source>
</evidence>
<proteinExistence type="predicted"/>
<keyword evidence="3 6" id="KW-0812">Transmembrane</keyword>
<evidence type="ECO:0000256" key="6">
    <source>
        <dbReference type="SAM" id="Phobius"/>
    </source>
</evidence>
<dbReference type="Proteomes" id="UP001187192">
    <property type="component" value="Unassembled WGS sequence"/>
</dbReference>